<dbReference type="GeneID" id="8849212"/>
<feature type="disulfide bond" evidence="9">
    <location>
        <begin position="1850"/>
        <end position="1859"/>
    </location>
</feature>
<feature type="disulfide bond" evidence="9">
    <location>
        <begin position="1125"/>
        <end position="1135"/>
    </location>
</feature>
<dbReference type="PROSITE" id="PS00022">
    <property type="entry name" value="EGF_1"/>
    <property type="match status" value="2"/>
</dbReference>
<evidence type="ECO:0000256" key="4">
    <source>
        <dbReference type="ARBA" id="ARBA00022692"/>
    </source>
</evidence>
<keyword evidence="2" id="KW-1003">Cell membrane</keyword>
<evidence type="ECO:0000256" key="10">
    <source>
        <dbReference type="SAM" id="Phobius"/>
    </source>
</evidence>
<dbReference type="SUPFAM" id="SSF51445">
    <property type="entry name" value="(Trans)glycosidases"/>
    <property type="match status" value="1"/>
</dbReference>
<feature type="domain" description="EGF-like" evidence="11">
    <location>
        <begin position="1205"/>
        <end position="1237"/>
    </location>
</feature>
<keyword evidence="7 10" id="KW-0472">Membrane</keyword>
<dbReference type="InterPro" id="IPR057244">
    <property type="entry name" value="GAIN_B"/>
</dbReference>
<dbReference type="InterPro" id="IPR000203">
    <property type="entry name" value="GPS"/>
</dbReference>
<dbReference type="PROSITE" id="PS50026">
    <property type="entry name" value="EGF_3"/>
    <property type="match status" value="3"/>
</dbReference>
<feature type="disulfide bond" evidence="9">
    <location>
        <begin position="1149"/>
        <end position="1158"/>
    </location>
</feature>
<dbReference type="EMBL" id="GG738853">
    <property type="protein sequence ID" value="EFC47802.1"/>
    <property type="molecule type" value="Genomic_DNA"/>
</dbReference>
<evidence type="ECO:0000256" key="3">
    <source>
        <dbReference type="ARBA" id="ARBA00022536"/>
    </source>
</evidence>
<dbReference type="GO" id="GO:0005886">
    <property type="term" value="C:plasma membrane"/>
    <property type="evidence" value="ECO:0007669"/>
    <property type="project" value="UniProtKB-SubCell"/>
</dbReference>
<dbReference type="InterPro" id="IPR013111">
    <property type="entry name" value="EGF_extracell"/>
</dbReference>
<dbReference type="OrthoDB" id="527990at2759"/>
<feature type="domain" description="EGF-like" evidence="11">
    <location>
        <begin position="1121"/>
        <end position="1159"/>
    </location>
</feature>
<protein>
    <submittedName>
        <fullName evidence="13">Uncharacterized protein</fullName>
    </submittedName>
</protein>
<dbReference type="Pfam" id="PF01825">
    <property type="entry name" value="GPS"/>
    <property type="match status" value="1"/>
</dbReference>
<keyword evidence="14" id="KW-1185">Reference proteome</keyword>
<organism evidence="14">
    <name type="scientific">Naegleria gruberi</name>
    <name type="common">Amoeba</name>
    <dbReference type="NCBI Taxonomy" id="5762"/>
    <lineage>
        <taxon>Eukaryota</taxon>
        <taxon>Discoba</taxon>
        <taxon>Heterolobosea</taxon>
        <taxon>Tetramitia</taxon>
        <taxon>Eutetramitia</taxon>
        <taxon>Vahlkampfiidae</taxon>
        <taxon>Naegleria</taxon>
    </lineage>
</organism>
<dbReference type="VEuPathDB" id="AmoebaDB:NAEGRDRAFT_57192"/>
<dbReference type="KEGG" id="ngr:NAEGRDRAFT_57192"/>
<dbReference type="InterPro" id="IPR051216">
    <property type="entry name" value="Teneurin"/>
</dbReference>
<comment type="caution">
    <text evidence="9">Lacks conserved residue(s) required for the propagation of feature annotation.</text>
</comment>
<feature type="disulfide bond" evidence="9">
    <location>
        <begin position="1209"/>
        <end position="1219"/>
    </location>
</feature>
<dbReference type="Proteomes" id="UP000006671">
    <property type="component" value="Unassembled WGS sequence"/>
</dbReference>
<evidence type="ECO:0000256" key="6">
    <source>
        <dbReference type="ARBA" id="ARBA00022989"/>
    </source>
</evidence>
<evidence type="ECO:0000313" key="14">
    <source>
        <dbReference type="Proteomes" id="UP000006671"/>
    </source>
</evidence>
<evidence type="ECO:0000256" key="7">
    <source>
        <dbReference type="ARBA" id="ARBA00023136"/>
    </source>
</evidence>
<dbReference type="Pfam" id="PF07974">
    <property type="entry name" value="EGF_2"/>
    <property type="match status" value="1"/>
</dbReference>
<feature type="domain" description="EGF-like" evidence="11">
    <location>
        <begin position="1821"/>
        <end position="1860"/>
    </location>
</feature>
<dbReference type="Gene3D" id="2.60.120.260">
    <property type="entry name" value="Galactose-binding domain-like"/>
    <property type="match status" value="1"/>
</dbReference>
<dbReference type="Gene3D" id="2.10.25.10">
    <property type="entry name" value="Laminin"/>
    <property type="match status" value="1"/>
</dbReference>
<dbReference type="InterPro" id="IPR000742">
    <property type="entry name" value="EGF"/>
</dbReference>
<dbReference type="PROSITE" id="PS50221">
    <property type="entry name" value="GAIN_B"/>
    <property type="match status" value="1"/>
</dbReference>
<dbReference type="PANTHER" id="PTHR11219:SF69">
    <property type="entry name" value="TENEURIN-A"/>
    <property type="match status" value="1"/>
</dbReference>
<evidence type="ECO:0000256" key="2">
    <source>
        <dbReference type="ARBA" id="ARBA00022475"/>
    </source>
</evidence>
<feature type="transmembrane region" description="Helical" evidence="10">
    <location>
        <begin position="2303"/>
        <end position="2321"/>
    </location>
</feature>
<dbReference type="PANTHER" id="PTHR11219">
    <property type="entry name" value="TENEURIN AND N-ACETYLGLUCOSAMINE-1-PHOSPHODIESTER ALPHA-N-ACETYLGLUCOSAMINIDASE"/>
    <property type="match status" value="1"/>
</dbReference>
<feature type="disulfide bond" evidence="9">
    <location>
        <begin position="1227"/>
        <end position="1236"/>
    </location>
</feature>
<evidence type="ECO:0000259" key="11">
    <source>
        <dbReference type="PROSITE" id="PS50026"/>
    </source>
</evidence>
<dbReference type="InParanoid" id="D2V5I2"/>
<dbReference type="SMART" id="SM00181">
    <property type="entry name" value="EGF"/>
    <property type="match status" value="6"/>
</dbReference>
<evidence type="ECO:0000256" key="5">
    <source>
        <dbReference type="ARBA" id="ARBA00022737"/>
    </source>
</evidence>
<dbReference type="OMA" id="ENCHYAN"/>
<keyword evidence="3 9" id="KW-0245">EGF-like domain</keyword>
<gene>
    <name evidence="13" type="ORF">NAEGRDRAFT_57192</name>
</gene>
<evidence type="ECO:0000256" key="9">
    <source>
        <dbReference type="PROSITE-ProRule" id="PRU00076"/>
    </source>
</evidence>
<dbReference type="InterPro" id="IPR017853">
    <property type="entry name" value="GH"/>
</dbReference>
<reference evidence="13 14" key="1">
    <citation type="journal article" date="2010" name="Cell">
        <title>The genome of Naegleria gruberi illuminates early eukaryotic versatility.</title>
        <authorList>
            <person name="Fritz-Laylin L.K."/>
            <person name="Prochnik S.E."/>
            <person name="Ginger M.L."/>
            <person name="Dacks J.B."/>
            <person name="Carpenter M.L."/>
            <person name="Field M.C."/>
            <person name="Kuo A."/>
            <person name="Paredez A."/>
            <person name="Chapman J."/>
            <person name="Pham J."/>
            <person name="Shu S."/>
            <person name="Neupane R."/>
            <person name="Cipriano M."/>
            <person name="Mancuso J."/>
            <person name="Tu H."/>
            <person name="Salamov A."/>
            <person name="Lindquist E."/>
            <person name="Shapiro H."/>
            <person name="Lucas S."/>
            <person name="Grigoriev I.V."/>
            <person name="Cande W.Z."/>
            <person name="Fulton C."/>
            <person name="Rokhsar D.S."/>
            <person name="Dawson S.C."/>
        </authorList>
    </citation>
    <scope>NUCLEOTIDE SEQUENCE [LARGE SCALE GENOMIC DNA]</scope>
    <source>
        <strain evidence="13 14">NEG-M</strain>
    </source>
</reference>
<dbReference type="PROSITE" id="PS01186">
    <property type="entry name" value="EGF_2"/>
    <property type="match status" value="2"/>
</dbReference>
<keyword evidence="8 9" id="KW-1015">Disulfide bond</keyword>
<evidence type="ECO:0000313" key="13">
    <source>
        <dbReference type="EMBL" id="EFC47802.1"/>
    </source>
</evidence>
<comment type="subcellular location">
    <subcellularLocation>
        <location evidence="1">Cell membrane</location>
    </subcellularLocation>
</comment>
<keyword evidence="6 10" id="KW-1133">Transmembrane helix</keyword>
<feature type="domain" description="GAIN-B" evidence="12">
    <location>
        <begin position="2114"/>
        <end position="2278"/>
    </location>
</feature>
<dbReference type="RefSeq" id="XP_002680546.1">
    <property type="nucleotide sequence ID" value="XM_002680500.1"/>
</dbReference>
<accession>D2V5I2</accession>
<dbReference type="SMART" id="SM00303">
    <property type="entry name" value="GPS"/>
    <property type="match status" value="1"/>
</dbReference>
<proteinExistence type="predicted"/>
<keyword evidence="5" id="KW-0677">Repeat</keyword>
<evidence type="ECO:0000259" key="12">
    <source>
        <dbReference type="PROSITE" id="PS50221"/>
    </source>
</evidence>
<dbReference type="STRING" id="5762.D2V5I2"/>
<sequence>MKVFVLESSGRYSPLDSSSSVRVFSKIINCLLFSLIITILTTTITLHHHHSVLASAPNLLFRGDEARHMLGINLGPIDYEMIQWVFTNRFKHAREWRPVGSLDEWKTYYFEGTITTNWSQDGYPLGFQNKYNKRRYGYQTELGTLGKYPTGDYILTFEGSGNFSILGDATNVRQVNSHRFEFSVQNTSTKGIVLIVTEPNVYNVILKEAREENVTSTFSTDFLRAIEPFSVLRFSSWMIGRSYGNSITNCDKEWADKRPATFYTQHGQAMVSIEYIVELGNYLAKDIWISIPNACSSDHIMHIASYVRDNLNTSLTIHVEQSADKGWGGNNRNLNIQLINTFKAVFGLNDTRCKYILSTMIPAYYDSVLSLYSSDDLSLFDAFAVSGNVGTGIEYYGNGYDVNLSVNYTVDDVLNLLRQEIYKDEIDWIYLLNRVAFKLKIPLILYDAGLRIHAPGWANRWKKTDLAPLEQRLEDISIEALRQPIVEDMVVDVMKRWHRMGGGLMILNNIVEKIDRCLGGGGRCGYQAVMESLLQDPQTVPKYRAVLTWLEGGNGSLPFTSDDIPKPIRLPCTDCKYGVCHNGSCHCFDGFSGANCNITVPKYQDCASNTTKFGVNIDGLADWSREVTFIDIQRRARKWIVQKFVYGTGWAEDDQESVPLDENGYPQYLEITKNVATFAVRDVAAHFPNGKYICLYDGDGVLEFQFEDQKILRRDAGRIELQYNHKTEMNNGVFYKILRTNPLNPIRNVRIFEAKYEQTYEDFPFHPLFLEQLKKYQIIRFMPWSNIGVDKDYDWENRTLNSYYTFRLKTGVSMEMQVLLCNMLGNNPWFNLPHRATDRYIENWATYVRDYLRPDVTAYIEIGNECWASGACGSYAQQMGVIEGMKLTKLQNYYSSYEVARICYHIKTAKRYADIIRGVFGASHHRRIKLVFAAQAAWTGPLEIFYLCEGNYYQSFNVVAIAPYMSDSLKKADNSLVSLEEFYGSIIHTAIASSRNALLSTYKIVNQSSPGMELAFYEGGPDFSSLTDTGNTELTDLSMTIHRDPRMKQALTYYLSNITNIAPGVKLSAYNHFTSTSVFSKYGCWGLIESSDSDLSSSSSPKYVAYQNYIDSMSVCNWNEKPSTCKDNCNNHGVCAANALSDSRDSCHCFFGYNGTNCEIINYINSYRCTYQCGGKGNCLFNHTEGFYAVYTCHCQTGYYGYGCTLFTCDSKCNYNGNCIDYNKCSCYRGFTGSDCSIDCNCNGVGYCATNSTNCVCDYGYSFVNGKCEIDCKKYPTSRACLKCPSLGCANGICLNSTCACHSGYRMDSRSSCTIKANSPNDGSKLGVNVNSVVDYSPQWTFVDLMKQARAWILQDLEGMNSIYIWSYNNEIKLRSDGYPASIAQGKQLVTLMLRDIQQKWPGGIYHVFYEGNGQLDFGFDSTIIENNQKGYMKIKVTLSLVRDNGVFMKIKETNPNNPIRNIRIVMDGFENTYQDNPFHPLFLKRLENFKTIRFMPWTMEKGIITWEDRITPSTLPMGRGVAHEYMIQLCNILKANPWFTIPYGANDEYIRQFALLAKQTLRNDVQIYLEYTNEAWNTLFDSGKYCEEQGKLLGLSKDSLAARNLFYSKRSKEIITIWKSVFGSESNRLTLVAASFTLMPITSTRILSYQDLYKSHSNIMLTVTGYFGCGLESSGTLVAISDLNTLFKKCDDEFASTKSMLEQQLQVAKSYNITLGMYESGSSVAEYSAIASGYETSGATDKYIAMNRDIKMYDIYKKYYRMYANLSLVENCHYANVGFPSKYGSWHLLEYQYQDVSEAHRFRAIQELIVETRGPITRVTDHSCFGIVYNSTKSCSGNGICVNQNNCQCDSGYTNEDCSFYLEGQTKAYASENNFTISPTSGFALTQTFTLSSKPWLASSKISPLQYAFGFVNSKDENIVLTKYSQYPNATTILPFTKQSSIPLVMFVKDSTGNVNTLRGGSVIISAFSGTSQELSTRISSLSSEEKIVAFYDESSSSLVSTQLVNTLSIDTNNSQQVLKIFETVTSSPTVDKTALESVSTKLDSFLTDMSQKLQNGSTQVKLSTEETQSTVSIISNIYEYGSESKAESLISNIASVLVMSINPVETNTSALTSLHIQSSSFNISVSSFNISSVLKSSGGTTFVYDDISTDISSIYKDSSSMAAISLVKYSYKTSSRRRAMTNLVSDQVDLKFYSSGQALALTNLTKPIQLKFTLKVLVSKSAMQKQLVCKYYDEQKLMWSSSGCKLASIDYDNSVVTCACDHTTKFAVDLTAETTPQSSTNPPVSTSPKKHTSLIGGGNRLFAVNFLLLALVVVMTSLFF</sequence>
<name>D2V5I2_NAEGR</name>
<evidence type="ECO:0000256" key="1">
    <source>
        <dbReference type="ARBA" id="ARBA00004236"/>
    </source>
</evidence>
<dbReference type="eggNOG" id="KOG1225">
    <property type="taxonomic scope" value="Eukaryota"/>
</dbReference>
<evidence type="ECO:0000256" key="8">
    <source>
        <dbReference type="ARBA" id="ARBA00023157"/>
    </source>
</evidence>
<keyword evidence="4 10" id="KW-0812">Transmembrane</keyword>